<dbReference type="PANTHER" id="PTHR11620">
    <property type="entry name" value="60S RIBOSOMAL PROTEIN L23A"/>
    <property type="match status" value="1"/>
</dbReference>
<dbReference type="HAMAP" id="MF_01369_B">
    <property type="entry name" value="Ribosomal_uL23_B"/>
    <property type="match status" value="1"/>
</dbReference>
<gene>
    <name evidence="6 8" type="primary">rplW</name>
    <name evidence="8" type="ORF">GTO89_03645</name>
</gene>
<accession>A0A845LB24</accession>
<organism evidence="8 9">
    <name type="scientific">Heliomicrobium gestii</name>
    <name type="common">Heliobacterium gestii</name>
    <dbReference type="NCBI Taxonomy" id="2699"/>
    <lineage>
        <taxon>Bacteria</taxon>
        <taxon>Bacillati</taxon>
        <taxon>Bacillota</taxon>
        <taxon>Clostridia</taxon>
        <taxon>Eubacteriales</taxon>
        <taxon>Heliobacteriaceae</taxon>
        <taxon>Heliomicrobium</taxon>
    </lineage>
</organism>
<dbReference type="InterPro" id="IPR001014">
    <property type="entry name" value="Ribosomal_uL23_CS"/>
</dbReference>
<reference evidence="8 9" key="1">
    <citation type="submission" date="2020-01" db="EMBL/GenBank/DDBJ databases">
        <title>Whole genome sequence of Heliobacterium gestii DSM 11169.</title>
        <authorList>
            <person name="Kyndt J.A."/>
            <person name="Meyer T.E."/>
        </authorList>
    </citation>
    <scope>NUCLEOTIDE SEQUENCE [LARGE SCALE GENOMIC DNA]</scope>
    <source>
        <strain evidence="8 9">DSM 11169</strain>
    </source>
</reference>
<keyword evidence="2 6" id="KW-0699">rRNA-binding</keyword>
<dbReference type="EMBL" id="WXEX01000002">
    <property type="protein sequence ID" value="MZP42130.1"/>
    <property type="molecule type" value="Genomic_DNA"/>
</dbReference>
<dbReference type="NCBIfam" id="NF004366">
    <property type="entry name" value="PRK05738.3-2"/>
    <property type="match status" value="1"/>
</dbReference>
<comment type="subunit">
    <text evidence="6">Part of the 50S ribosomal subunit. Contacts protein L29, and trigger factor when it is bound to the ribosome.</text>
</comment>
<dbReference type="FunFam" id="3.30.70.330:FF:000001">
    <property type="entry name" value="50S ribosomal protein L23"/>
    <property type="match status" value="1"/>
</dbReference>
<evidence type="ECO:0000256" key="3">
    <source>
        <dbReference type="ARBA" id="ARBA00022884"/>
    </source>
</evidence>
<keyword evidence="5 6" id="KW-0687">Ribonucleoprotein</keyword>
<evidence type="ECO:0000256" key="5">
    <source>
        <dbReference type="ARBA" id="ARBA00023274"/>
    </source>
</evidence>
<evidence type="ECO:0000256" key="1">
    <source>
        <dbReference type="ARBA" id="ARBA00006700"/>
    </source>
</evidence>
<dbReference type="OrthoDB" id="9793353at2"/>
<keyword evidence="9" id="KW-1185">Reference proteome</keyword>
<keyword evidence="4 6" id="KW-0689">Ribosomal protein</keyword>
<dbReference type="NCBIfam" id="NF004359">
    <property type="entry name" value="PRK05738.1-3"/>
    <property type="match status" value="1"/>
</dbReference>
<name>A0A845LB24_HELGE</name>
<dbReference type="PROSITE" id="PS00050">
    <property type="entry name" value="RIBOSOMAL_L23"/>
    <property type="match status" value="1"/>
</dbReference>
<evidence type="ECO:0000313" key="9">
    <source>
        <dbReference type="Proteomes" id="UP000471031"/>
    </source>
</evidence>
<dbReference type="GO" id="GO:0005840">
    <property type="term" value="C:ribosome"/>
    <property type="evidence" value="ECO:0007669"/>
    <property type="project" value="UniProtKB-KW"/>
</dbReference>
<dbReference type="NCBIfam" id="NF004363">
    <property type="entry name" value="PRK05738.2-4"/>
    <property type="match status" value="1"/>
</dbReference>
<dbReference type="Pfam" id="PF00276">
    <property type="entry name" value="Ribosomal_L23"/>
    <property type="match status" value="1"/>
</dbReference>
<comment type="caution">
    <text evidence="8">The sequence shown here is derived from an EMBL/GenBank/DDBJ whole genome shotgun (WGS) entry which is preliminary data.</text>
</comment>
<comment type="function">
    <text evidence="6">One of the early assembly proteins it binds 23S rRNA. One of the proteins that surrounds the polypeptide exit tunnel on the outside of the ribosome. Forms the main docking site for trigger factor binding to the ribosome.</text>
</comment>
<dbReference type="SUPFAM" id="SSF54189">
    <property type="entry name" value="Ribosomal proteins S24e, L23 and L15e"/>
    <property type="match status" value="1"/>
</dbReference>
<dbReference type="InterPro" id="IPR013025">
    <property type="entry name" value="Ribosomal_uL23-like"/>
</dbReference>
<evidence type="ECO:0000256" key="6">
    <source>
        <dbReference type="HAMAP-Rule" id="MF_01369"/>
    </source>
</evidence>
<dbReference type="InterPro" id="IPR012678">
    <property type="entry name" value="Ribosomal_uL23/eL15/eS24_sf"/>
</dbReference>
<dbReference type="Gene3D" id="3.30.70.330">
    <property type="match status" value="1"/>
</dbReference>
<dbReference type="GO" id="GO:0003735">
    <property type="term" value="F:structural constituent of ribosome"/>
    <property type="evidence" value="ECO:0007669"/>
    <property type="project" value="InterPro"/>
</dbReference>
<evidence type="ECO:0000256" key="4">
    <source>
        <dbReference type="ARBA" id="ARBA00022980"/>
    </source>
</evidence>
<protein>
    <recommendedName>
        <fullName evidence="6">Large ribosomal subunit protein uL23</fullName>
    </recommendedName>
</protein>
<dbReference type="AlphaFoldDB" id="A0A845LB24"/>
<evidence type="ECO:0000313" key="8">
    <source>
        <dbReference type="EMBL" id="MZP42130.1"/>
    </source>
</evidence>
<comment type="similarity">
    <text evidence="1 6 7">Belongs to the universal ribosomal protein uL23 family.</text>
</comment>
<dbReference type="Proteomes" id="UP000471031">
    <property type="component" value="Unassembled WGS sequence"/>
</dbReference>
<dbReference type="InterPro" id="IPR012677">
    <property type="entry name" value="Nucleotide-bd_a/b_plait_sf"/>
</dbReference>
<proteinExistence type="inferred from homology"/>
<evidence type="ECO:0000256" key="7">
    <source>
        <dbReference type="RuleBase" id="RU003934"/>
    </source>
</evidence>
<sequence length="95" mass="10846">MRSPYDVLKKPVITERSMDLAQENKYTFVVEPKANKIEIKHAVEQLFNVKVLDVHTMNVKGKPKRMGKYAGRTADKKKAIVTLKDGDKIEIFEGV</sequence>
<dbReference type="RefSeq" id="WP_161260701.1">
    <property type="nucleotide sequence ID" value="NZ_JAFBDC010000002.1"/>
</dbReference>
<dbReference type="GO" id="GO:0019843">
    <property type="term" value="F:rRNA binding"/>
    <property type="evidence" value="ECO:0007669"/>
    <property type="project" value="UniProtKB-UniRule"/>
</dbReference>
<dbReference type="GO" id="GO:0006412">
    <property type="term" value="P:translation"/>
    <property type="evidence" value="ECO:0007669"/>
    <property type="project" value="UniProtKB-UniRule"/>
</dbReference>
<dbReference type="GO" id="GO:1990904">
    <property type="term" value="C:ribonucleoprotein complex"/>
    <property type="evidence" value="ECO:0007669"/>
    <property type="project" value="UniProtKB-KW"/>
</dbReference>
<keyword evidence="3 6" id="KW-0694">RNA-binding</keyword>
<evidence type="ECO:0000256" key="2">
    <source>
        <dbReference type="ARBA" id="ARBA00022730"/>
    </source>
</evidence>